<name>A0AAV5UGT0_9BILA</name>
<gene>
    <name evidence="7" type="ORF">PENTCL1PPCAC_27646</name>
</gene>
<dbReference type="GO" id="GO:0046872">
    <property type="term" value="F:metal ion binding"/>
    <property type="evidence" value="ECO:0007669"/>
    <property type="project" value="UniProtKB-KW"/>
</dbReference>
<evidence type="ECO:0000256" key="5">
    <source>
        <dbReference type="ARBA" id="ARBA00023163"/>
    </source>
</evidence>
<protein>
    <recommendedName>
        <fullName evidence="6">JmjC domain-containing protein</fullName>
    </recommendedName>
</protein>
<dbReference type="Proteomes" id="UP001432027">
    <property type="component" value="Unassembled WGS sequence"/>
</dbReference>
<feature type="domain" description="JmjC" evidence="6">
    <location>
        <begin position="158"/>
        <end position="219"/>
    </location>
</feature>
<evidence type="ECO:0000256" key="2">
    <source>
        <dbReference type="ARBA" id="ARBA00023002"/>
    </source>
</evidence>
<dbReference type="InterPro" id="IPR003347">
    <property type="entry name" value="JmjC_dom"/>
</dbReference>
<keyword evidence="2" id="KW-0560">Oxidoreductase</keyword>
<feature type="non-terminal residue" evidence="7">
    <location>
        <position position="219"/>
    </location>
</feature>
<keyword evidence="8" id="KW-1185">Reference proteome</keyword>
<dbReference type="EMBL" id="BTSX01000006">
    <property type="protein sequence ID" value="GMT05472.1"/>
    <property type="molecule type" value="Genomic_DNA"/>
</dbReference>
<dbReference type="GO" id="GO:0016491">
    <property type="term" value="F:oxidoreductase activity"/>
    <property type="evidence" value="ECO:0007669"/>
    <property type="project" value="UniProtKB-KW"/>
</dbReference>
<dbReference type="Gene3D" id="2.60.120.650">
    <property type="entry name" value="Cupin"/>
    <property type="match status" value="1"/>
</dbReference>
<proteinExistence type="predicted"/>
<evidence type="ECO:0000256" key="4">
    <source>
        <dbReference type="ARBA" id="ARBA00023015"/>
    </source>
</evidence>
<dbReference type="PANTHER" id="PTHR23123">
    <property type="entry name" value="PHD/F-BOX CONTAINING PROTEIN"/>
    <property type="match status" value="1"/>
</dbReference>
<keyword evidence="1" id="KW-0479">Metal-binding</keyword>
<dbReference type="SUPFAM" id="SSF51197">
    <property type="entry name" value="Clavaminate synthase-like"/>
    <property type="match status" value="1"/>
</dbReference>
<evidence type="ECO:0000313" key="8">
    <source>
        <dbReference type="Proteomes" id="UP001432027"/>
    </source>
</evidence>
<sequence>EVENLDYEKKEYVHFPKTVKYDLHTQMQSSDYNKSLCKKIKPEEFNRDFYNENGGLSSPLIFKCDQKRLGMKMVDKSFEFEQVAQMVGRNRIIPVTSDTNNTGIWLQLDGLVEYVRKPPHQRDQIYNSISLEFSNSGLADHVCAPALVRELDWGLRWPDSAKFRTVVLEDDGTHSIQNHYPRAEHFCLITAAGAFTNFHVDFHGSSVWYHVKKGKKVWF</sequence>
<accession>A0AAV5UGT0</accession>
<comment type="caution">
    <text evidence="7">The sequence shown here is derived from an EMBL/GenBank/DDBJ whole genome shotgun (WGS) entry which is preliminary data.</text>
</comment>
<dbReference type="AlphaFoldDB" id="A0AAV5UGT0"/>
<keyword evidence="5" id="KW-0804">Transcription</keyword>
<dbReference type="InterPro" id="IPR050690">
    <property type="entry name" value="JHDM1_Histone_Demethylase"/>
</dbReference>
<evidence type="ECO:0000256" key="3">
    <source>
        <dbReference type="ARBA" id="ARBA00023004"/>
    </source>
</evidence>
<dbReference type="PROSITE" id="PS51184">
    <property type="entry name" value="JMJC"/>
    <property type="match status" value="1"/>
</dbReference>
<evidence type="ECO:0000313" key="7">
    <source>
        <dbReference type="EMBL" id="GMT05472.1"/>
    </source>
</evidence>
<organism evidence="7 8">
    <name type="scientific">Pristionchus entomophagus</name>
    <dbReference type="NCBI Taxonomy" id="358040"/>
    <lineage>
        <taxon>Eukaryota</taxon>
        <taxon>Metazoa</taxon>
        <taxon>Ecdysozoa</taxon>
        <taxon>Nematoda</taxon>
        <taxon>Chromadorea</taxon>
        <taxon>Rhabditida</taxon>
        <taxon>Rhabditina</taxon>
        <taxon>Diplogasteromorpha</taxon>
        <taxon>Diplogasteroidea</taxon>
        <taxon>Neodiplogasteridae</taxon>
        <taxon>Pristionchus</taxon>
    </lineage>
</organism>
<evidence type="ECO:0000259" key="6">
    <source>
        <dbReference type="PROSITE" id="PS51184"/>
    </source>
</evidence>
<feature type="non-terminal residue" evidence="7">
    <location>
        <position position="1"/>
    </location>
</feature>
<evidence type="ECO:0000256" key="1">
    <source>
        <dbReference type="ARBA" id="ARBA00022723"/>
    </source>
</evidence>
<keyword evidence="3" id="KW-0408">Iron</keyword>
<reference evidence="7" key="1">
    <citation type="submission" date="2023-10" db="EMBL/GenBank/DDBJ databases">
        <title>Genome assembly of Pristionchus species.</title>
        <authorList>
            <person name="Yoshida K."/>
            <person name="Sommer R.J."/>
        </authorList>
    </citation>
    <scope>NUCLEOTIDE SEQUENCE</scope>
    <source>
        <strain evidence="7">RS0144</strain>
    </source>
</reference>
<keyword evidence="4" id="KW-0805">Transcription regulation</keyword>